<protein>
    <submittedName>
        <fullName evidence="2">Uncharacterized protein</fullName>
    </submittedName>
</protein>
<evidence type="ECO:0000256" key="1">
    <source>
        <dbReference type="SAM" id="Phobius"/>
    </source>
</evidence>
<sequence length="243" mass="28493">MANSANSNPFFKTTEFQIAAIVIFALIILSFIVIGIGITKATRIIKNFEKDFRLISETEEFKESVIKLKRSKFAAFSISGNSLVFSILEFNNSDMKVEEFFKVLERDEKNEVVSAFRSLILLKSFRTDNSLFLEVTDNCGFFAKIGFWFSRNHHTVYEINKISKFIYKEQKKAPKTQNMTTIFLNILNDNKLEVLENKMNFFPEKLENFSMYFVFEPLKIRHDLFNLFDLIIFISQKVRKTNN</sequence>
<keyword evidence="1" id="KW-0472">Membrane</keyword>
<feature type="transmembrane region" description="Helical" evidence="1">
    <location>
        <begin position="16"/>
        <end position="38"/>
    </location>
</feature>
<proteinExistence type="predicted"/>
<name>A0A4Q9L151_9MICR</name>
<keyword evidence="1" id="KW-0812">Transmembrane</keyword>
<dbReference type="VEuPathDB" id="MicrosporidiaDB:CWI37_0813p0010"/>
<comment type="caution">
    <text evidence="2">The sequence shown here is derived from an EMBL/GenBank/DDBJ whole genome shotgun (WGS) entry which is preliminary data.</text>
</comment>
<evidence type="ECO:0000313" key="3">
    <source>
        <dbReference type="Proteomes" id="UP000292362"/>
    </source>
</evidence>
<keyword evidence="1" id="KW-1133">Transmembrane helix</keyword>
<accession>A0A4Q9L151</accession>
<evidence type="ECO:0000313" key="2">
    <source>
        <dbReference type="EMBL" id="TBU01077.1"/>
    </source>
</evidence>
<dbReference type="AlphaFoldDB" id="A0A4Q9L151"/>
<dbReference type="Proteomes" id="UP000292362">
    <property type="component" value="Unassembled WGS sequence"/>
</dbReference>
<gene>
    <name evidence="2" type="ORF">CWI37_0813p0010</name>
</gene>
<organism evidence="2 3">
    <name type="scientific">Hamiltosporidium tvaerminnensis</name>
    <dbReference type="NCBI Taxonomy" id="1176355"/>
    <lineage>
        <taxon>Eukaryota</taxon>
        <taxon>Fungi</taxon>
        <taxon>Fungi incertae sedis</taxon>
        <taxon>Microsporidia</taxon>
        <taxon>Dubosqiidae</taxon>
        <taxon>Hamiltosporidium</taxon>
    </lineage>
</organism>
<dbReference type="EMBL" id="PITJ01000813">
    <property type="protein sequence ID" value="TBU01077.1"/>
    <property type="molecule type" value="Genomic_DNA"/>
</dbReference>
<reference evidence="2 3" key="1">
    <citation type="submission" date="2017-12" db="EMBL/GenBank/DDBJ databases">
        <authorList>
            <person name="Pombert J.-F."/>
            <person name="Haag K.L."/>
            <person name="Ebert D."/>
        </authorList>
    </citation>
    <scope>NUCLEOTIDE SEQUENCE [LARGE SCALE GENOMIC DNA]</scope>
    <source>
        <strain evidence="2">FI-OER-3-3</strain>
    </source>
</reference>